<dbReference type="GO" id="GO:0005886">
    <property type="term" value="C:plasma membrane"/>
    <property type="evidence" value="ECO:0007669"/>
    <property type="project" value="UniProtKB-SubCell"/>
</dbReference>
<reference evidence="13 17" key="2">
    <citation type="submission" date="2016-06" db="EMBL/GenBank/DDBJ databases">
        <title>Draft genome of Moraxella nonliquefaciens CCUG 60284.</title>
        <authorList>
            <person name="Salva-Serra F."/>
            <person name="Engstrom-Jakobsson H."/>
            <person name="Thorell K."/>
            <person name="Gonzales-Siles L."/>
            <person name="Karlsson R."/>
            <person name="Boulund F."/>
            <person name="Engstrand L."/>
            <person name="Kristiansson E."/>
            <person name="Moore E."/>
        </authorList>
    </citation>
    <scope>NUCLEOTIDE SEQUENCE [LARGE SCALE GENOMIC DNA]</scope>
    <source>
        <strain evidence="13 17">CCUG 60284</strain>
    </source>
</reference>
<evidence type="ECO:0000313" key="17">
    <source>
        <dbReference type="Proteomes" id="UP000092671"/>
    </source>
</evidence>
<comment type="subcellular location">
    <subcellularLocation>
        <location evidence="2 12">Cell inner membrane</location>
        <topology evidence="2 12">Single-pass membrane protein</topology>
    </subcellularLocation>
</comment>
<keyword evidence="7 12" id="KW-0997">Cell inner membrane</keyword>
<organism evidence="13 17">
    <name type="scientific">Moraxella nonliquefaciens</name>
    <dbReference type="NCBI Taxonomy" id="478"/>
    <lineage>
        <taxon>Bacteria</taxon>
        <taxon>Pseudomonadati</taxon>
        <taxon>Pseudomonadota</taxon>
        <taxon>Gammaproteobacteria</taxon>
        <taxon>Moraxellales</taxon>
        <taxon>Moraxellaceae</taxon>
        <taxon>Moraxella</taxon>
    </lineage>
</organism>
<comment type="similarity">
    <text evidence="3 12">Belongs to the CcmD/CycX/HelD family.</text>
</comment>
<dbReference type="EMBL" id="LZDN01000002">
    <property type="protein sequence ID" value="OBX52018.1"/>
    <property type="molecule type" value="Genomic_DNA"/>
</dbReference>
<keyword evidence="5 12" id="KW-0813">Transport</keyword>
<keyword evidence="10 12" id="KW-1133">Transmembrane helix</keyword>
<dbReference type="RefSeq" id="WP_066886068.1">
    <property type="nucleotide sequence ID" value="NZ_CP065728.1"/>
</dbReference>
<evidence type="ECO:0000256" key="10">
    <source>
        <dbReference type="ARBA" id="ARBA00022989"/>
    </source>
</evidence>
<dbReference type="GO" id="GO:1903607">
    <property type="term" value="P:cytochrome c biosynthetic process"/>
    <property type="evidence" value="ECO:0007669"/>
    <property type="project" value="TreeGrafter"/>
</dbReference>
<evidence type="ECO:0000256" key="3">
    <source>
        <dbReference type="ARBA" id="ARBA00008741"/>
    </source>
</evidence>
<evidence type="ECO:0000256" key="1">
    <source>
        <dbReference type="ARBA" id="ARBA00002442"/>
    </source>
</evidence>
<comment type="function">
    <text evidence="1 12">Required for the export of heme to the periplasm for the biogenesis of c-type cytochromes.</text>
</comment>
<dbReference type="GO" id="GO:0017004">
    <property type="term" value="P:cytochrome complex assembly"/>
    <property type="evidence" value="ECO:0007669"/>
    <property type="project" value="UniProtKB-KW"/>
</dbReference>
<evidence type="ECO:0000313" key="14">
    <source>
        <dbReference type="EMBL" id="OBX87075.1"/>
    </source>
</evidence>
<dbReference type="NCBIfam" id="TIGR03141">
    <property type="entry name" value="cytochro_ccmD"/>
    <property type="match status" value="1"/>
</dbReference>
<evidence type="ECO:0000256" key="5">
    <source>
        <dbReference type="ARBA" id="ARBA00022448"/>
    </source>
</evidence>
<accession>A0A1B8PM05</accession>
<evidence type="ECO:0000256" key="6">
    <source>
        <dbReference type="ARBA" id="ARBA00022475"/>
    </source>
</evidence>
<dbReference type="PANTHER" id="PTHR37531:SF1">
    <property type="entry name" value="HEME EXPORTER PROTEIN D"/>
    <property type="match status" value="1"/>
</dbReference>
<dbReference type="Proteomes" id="UP000594834">
    <property type="component" value="Chromosome"/>
</dbReference>
<evidence type="ECO:0000256" key="8">
    <source>
        <dbReference type="ARBA" id="ARBA00022692"/>
    </source>
</evidence>
<evidence type="ECO:0000256" key="9">
    <source>
        <dbReference type="ARBA" id="ARBA00022748"/>
    </source>
</evidence>
<evidence type="ECO:0000313" key="15">
    <source>
        <dbReference type="EMBL" id="QPT44313.1"/>
    </source>
</evidence>
<keyword evidence="18" id="KW-1185">Reference proteome</keyword>
<evidence type="ECO:0000313" key="16">
    <source>
        <dbReference type="Proteomes" id="UP000092575"/>
    </source>
</evidence>
<keyword evidence="9 12" id="KW-0201">Cytochrome c-type biogenesis</keyword>
<evidence type="ECO:0000313" key="18">
    <source>
        <dbReference type="Proteomes" id="UP000594834"/>
    </source>
</evidence>
<dbReference type="EMBL" id="LXTW01000003">
    <property type="protein sequence ID" value="OBX87075.1"/>
    <property type="molecule type" value="Genomic_DNA"/>
</dbReference>
<protein>
    <recommendedName>
        <fullName evidence="4 12">Heme exporter protein D</fullName>
    </recommendedName>
</protein>
<reference evidence="15 18" key="3">
    <citation type="submission" date="2020-12" db="EMBL/GenBank/DDBJ databases">
        <title>FDA dAtabase for Regulatory Grade micrObial Sequences (FDA-ARGOS): Supporting development and validation of Infectious Disease Dx tests.</title>
        <authorList>
            <person name="Sproer C."/>
            <person name="Gronow S."/>
            <person name="Severitt S."/>
            <person name="Schroder I."/>
            <person name="Tallon L."/>
            <person name="Sadzewicz L."/>
            <person name="Zhao X."/>
            <person name="Boylan J."/>
            <person name="Ott S."/>
            <person name="Bowen H."/>
            <person name="Vavikolanu K."/>
            <person name="Mehta A."/>
            <person name="Aluvathingal J."/>
            <person name="Nadendla S."/>
            <person name="Lowell S."/>
            <person name="Myers T."/>
            <person name="Yan Y."/>
            <person name="Sichtig H."/>
        </authorList>
    </citation>
    <scope>NUCLEOTIDE SEQUENCE [LARGE SCALE GENOMIC DNA]</scope>
    <source>
        <strain evidence="15 18">FDAARGOS_869</strain>
    </source>
</reference>
<evidence type="ECO:0000256" key="7">
    <source>
        <dbReference type="ARBA" id="ARBA00022519"/>
    </source>
</evidence>
<evidence type="ECO:0000256" key="4">
    <source>
        <dbReference type="ARBA" id="ARBA00016461"/>
    </source>
</evidence>
<evidence type="ECO:0000256" key="2">
    <source>
        <dbReference type="ARBA" id="ARBA00004377"/>
    </source>
</evidence>
<evidence type="ECO:0000256" key="12">
    <source>
        <dbReference type="RuleBase" id="RU363101"/>
    </source>
</evidence>
<dbReference type="STRING" id="478.A7456_07900"/>
<proteinExistence type="inferred from homology"/>
<dbReference type="EMBL" id="CP065728">
    <property type="protein sequence ID" value="QPT44313.1"/>
    <property type="molecule type" value="Genomic_DNA"/>
</dbReference>
<dbReference type="InterPro" id="IPR052075">
    <property type="entry name" value="Heme_exporter_D"/>
</dbReference>
<keyword evidence="8 12" id="KW-0812">Transmembrane</keyword>
<dbReference type="AlphaFoldDB" id="A0A1B8PM05"/>
<dbReference type="PANTHER" id="PTHR37531">
    <property type="entry name" value="HEME EXPORTER PROTEIN D"/>
    <property type="match status" value="1"/>
</dbReference>
<evidence type="ECO:0000256" key="11">
    <source>
        <dbReference type="ARBA" id="ARBA00023136"/>
    </source>
</evidence>
<evidence type="ECO:0000313" key="13">
    <source>
        <dbReference type="EMBL" id="OBX52018.1"/>
    </source>
</evidence>
<reference evidence="14 16" key="1">
    <citation type="submission" date="2016-05" db="EMBL/GenBank/DDBJ databases">
        <title>Draft genome sequence of Moraxella nonliquefaciens CCUG 348T.</title>
        <authorList>
            <person name="Salva-Serra F."/>
            <person name="Engstrom-Jakobsson H."/>
            <person name="Thorell K."/>
            <person name="Gonzales-Siles L."/>
            <person name="Karlsson R."/>
            <person name="Boulund F."/>
            <person name="Engstrand L."/>
            <person name="Kristiansson E."/>
            <person name="Moore E."/>
        </authorList>
    </citation>
    <scope>NUCLEOTIDE SEQUENCE [LARGE SCALE GENOMIC DNA]</scope>
    <source>
        <strain evidence="14 16">CCUG 348</strain>
    </source>
</reference>
<name>A0A1B8PM05_MORNO</name>
<dbReference type="InterPro" id="IPR007078">
    <property type="entry name" value="Haem_export_protD_CcmD"/>
</dbReference>
<keyword evidence="11 12" id="KW-0472">Membrane</keyword>
<dbReference type="Proteomes" id="UP000092575">
    <property type="component" value="Unassembled WGS sequence"/>
</dbReference>
<gene>
    <name evidence="15" type="primary">ccmD</name>
    <name evidence="14" type="ORF">A7456_07900</name>
    <name evidence="13" type="ORF">A9Z60_05525</name>
    <name evidence="15" type="ORF">I6G26_09680</name>
</gene>
<keyword evidence="6 12" id="KW-1003">Cell membrane</keyword>
<dbReference type="GO" id="GO:0015886">
    <property type="term" value="P:heme transport"/>
    <property type="evidence" value="ECO:0007669"/>
    <property type="project" value="InterPro"/>
</dbReference>
<dbReference type="Proteomes" id="UP000092671">
    <property type="component" value="Unassembled WGS sequence"/>
</dbReference>
<sequence length="72" mass="8705">MTPHFQNFQDFIHMNGHGVYVWASYGITFLLIFGLIWYTFAERKKIIRELYQKNIRLTNKQRQKLNQNSPLS</sequence>
<dbReference type="Pfam" id="PF04995">
    <property type="entry name" value="CcmD"/>
    <property type="match status" value="1"/>
</dbReference>
<feature type="transmembrane region" description="Helical" evidence="12">
    <location>
        <begin position="20"/>
        <end position="40"/>
    </location>
</feature>